<dbReference type="Proteomes" id="UP000049455">
    <property type="component" value="Unassembled WGS sequence"/>
</dbReference>
<reference evidence="1 2" key="1">
    <citation type="submission" date="2015-09" db="EMBL/GenBank/DDBJ databases">
        <authorList>
            <person name="Jackson K.R."/>
            <person name="Lunt B.L."/>
            <person name="Fisher J.N.B."/>
            <person name="Gardner A.V."/>
            <person name="Bailey M.E."/>
            <person name="Deus L.M."/>
            <person name="Earl A.S."/>
            <person name="Gibby P.D."/>
            <person name="Hartmann K.A."/>
            <person name="Liu J.E."/>
            <person name="Manci A.M."/>
            <person name="Nielsen D.A."/>
            <person name="Solomon M.B."/>
            <person name="Breakwell D.P."/>
            <person name="Burnett S.H."/>
            <person name="Grose J.H."/>
        </authorList>
    </citation>
    <scope>NUCLEOTIDE SEQUENCE [LARGE SCALE GENOMIC DNA]</scope>
    <source>
        <strain evidence="1 2">CECT 7799</strain>
    </source>
</reference>
<dbReference type="STRING" id="313367.JSE7799_02463"/>
<sequence length="84" mass="9932">MPKAALRNCGRWKVLGRKLDRIRRCQEIGLHRYTWCFQVKLPRLQVNAHFPVVRILRPSGFPLILLTYYERDPMDAHDRSTGAK</sequence>
<proteinExistence type="predicted"/>
<evidence type="ECO:0000313" key="1">
    <source>
        <dbReference type="EMBL" id="CUH39735.1"/>
    </source>
</evidence>
<dbReference type="EMBL" id="CYPR01000162">
    <property type="protein sequence ID" value="CUH39735.1"/>
    <property type="molecule type" value="Genomic_DNA"/>
</dbReference>
<dbReference type="AlphaFoldDB" id="A0A0M7BEE4"/>
<organism evidence="1 2">
    <name type="scientific">Jannaschia seosinensis</name>
    <dbReference type="NCBI Taxonomy" id="313367"/>
    <lineage>
        <taxon>Bacteria</taxon>
        <taxon>Pseudomonadati</taxon>
        <taxon>Pseudomonadota</taxon>
        <taxon>Alphaproteobacteria</taxon>
        <taxon>Rhodobacterales</taxon>
        <taxon>Roseobacteraceae</taxon>
        <taxon>Jannaschia</taxon>
    </lineage>
</organism>
<keyword evidence="2" id="KW-1185">Reference proteome</keyword>
<protein>
    <submittedName>
        <fullName evidence="1">Uncharacterized protein</fullName>
    </submittedName>
</protein>
<name>A0A0M7BEE4_9RHOB</name>
<accession>A0A0M7BEE4</accession>
<gene>
    <name evidence="1" type="ORF">JSE7799_02463</name>
</gene>
<evidence type="ECO:0000313" key="2">
    <source>
        <dbReference type="Proteomes" id="UP000049455"/>
    </source>
</evidence>